<proteinExistence type="predicted"/>
<reference evidence="2 3" key="1">
    <citation type="submission" date="2016-05" db="EMBL/GenBank/DDBJ databases">
        <title>Comparative analysis of secretome profiles of manganese(II)-oxidizing ascomycete fungi.</title>
        <authorList>
            <consortium name="DOE Joint Genome Institute"/>
            <person name="Zeiner C.A."/>
            <person name="Purvine S.O."/>
            <person name="Zink E.M."/>
            <person name="Wu S."/>
            <person name="Pasa-Tolic L."/>
            <person name="Chaput D.L."/>
            <person name="Haridas S."/>
            <person name="Grigoriev I.V."/>
            <person name="Santelli C.M."/>
            <person name="Hansel C.M."/>
        </authorList>
    </citation>
    <scope>NUCLEOTIDE SEQUENCE [LARGE SCALE GENOMIC DNA]</scope>
    <source>
        <strain evidence="2 3">AP3s5-JAC2a</strain>
    </source>
</reference>
<keyword evidence="3" id="KW-1185">Reference proteome</keyword>
<evidence type="ECO:0000313" key="2">
    <source>
        <dbReference type="EMBL" id="OAG08492.1"/>
    </source>
</evidence>
<gene>
    <name evidence="2" type="ORF">CC84DRAFT_580340</name>
</gene>
<sequence>MGISRVHEGKGQAAGVRPCRYYCGEPGQSLRKLELAQLRGRPTVGPGCGKWFDRCGRFRKGSDPALAVYLSGNTRWRRQPSLCIATFSRRILHAQPSVQTPRLLSGPKPTLSERHLEKSRRATTPSYLPTPSSSRPSLTLSPPSIALTAPSL</sequence>
<name>A0A177CNE0_9PLEO</name>
<dbReference type="EMBL" id="KV441550">
    <property type="protein sequence ID" value="OAG08492.1"/>
    <property type="molecule type" value="Genomic_DNA"/>
</dbReference>
<feature type="compositionally biased region" description="Basic and acidic residues" evidence="1">
    <location>
        <begin position="111"/>
        <end position="120"/>
    </location>
</feature>
<feature type="compositionally biased region" description="Low complexity" evidence="1">
    <location>
        <begin position="123"/>
        <end position="144"/>
    </location>
</feature>
<evidence type="ECO:0000313" key="3">
    <source>
        <dbReference type="Proteomes" id="UP000077069"/>
    </source>
</evidence>
<dbReference type="InParanoid" id="A0A177CNE0"/>
<dbReference type="GeneID" id="28770235"/>
<feature type="region of interest" description="Disordered" evidence="1">
    <location>
        <begin position="96"/>
        <end position="152"/>
    </location>
</feature>
<organism evidence="2 3">
    <name type="scientific">Paraphaeosphaeria sporulosa</name>
    <dbReference type="NCBI Taxonomy" id="1460663"/>
    <lineage>
        <taxon>Eukaryota</taxon>
        <taxon>Fungi</taxon>
        <taxon>Dikarya</taxon>
        <taxon>Ascomycota</taxon>
        <taxon>Pezizomycotina</taxon>
        <taxon>Dothideomycetes</taxon>
        <taxon>Pleosporomycetidae</taxon>
        <taxon>Pleosporales</taxon>
        <taxon>Massarineae</taxon>
        <taxon>Didymosphaeriaceae</taxon>
        <taxon>Paraphaeosphaeria</taxon>
    </lineage>
</organism>
<accession>A0A177CNE0</accession>
<dbReference type="RefSeq" id="XP_018038857.1">
    <property type="nucleotide sequence ID" value="XM_018186749.1"/>
</dbReference>
<protein>
    <submittedName>
        <fullName evidence="2">Uncharacterized protein</fullName>
    </submittedName>
</protein>
<evidence type="ECO:0000256" key="1">
    <source>
        <dbReference type="SAM" id="MobiDB-lite"/>
    </source>
</evidence>
<dbReference type="AlphaFoldDB" id="A0A177CNE0"/>
<dbReference type="Proteomes" id="UP000077069">
    <property type="component" value="Unassembled WGS sequence"/>
</dbReference>